<keyword evidence="4" id="KW-1185">Reference proteome</keyword>
<dbReference type="InterPro" id="IPR057873">
    <property type="entry name" value="CTHRC1_C"/>
</dbReference>
<feature type="region of interest" description="Disordered" evidence="1">
    <location>
        <begin position="1"/>
        <end position="82"/>
    </location>
</feature>
<accession>A0ABN8N433</accession>
<organism evidence="3 4">
    <name type="scientific">Porites lobata</name>
    <dbReference type="NCBI Taxonomy" id="104759"/>
    <lineage>
        <taxon>Eukaryota</taxon>
        <taxon>Metazoa</taxon>
        <taxon>Cnidaria</taxon>
        <taxon>Anthozoa</taxon>
        <taxon>Hexacorallia</taxon>
        <taxon>Scleractinia</taxon>
        <taxon>Fungiina</taxon>
        <taxon>Poritidae</taxon>
        <taxon>Porites</taxon>
    </lineage>
</organism>
<dbReference type="InterPro" id="IPR050149">
    <property type="entry name" value="Collagen_superfamily"/>
</dbReference>
<evidence type="ECO:0000259" key="2">
    <source>
        <dbReference type="Pfam" id="PF25815"/>
    </source>
</evidence>
<dbReference type="Proteomes" id="UP001159405">
    <property type="component" value="Unassembled WGS sequence"/>
</dbReference>
<comment type="caution">
    <text evidence="3">The sequence shown here is derived from an EMBL/GenBank/DDBJ whole genome shotgun (WGS) entry which is preliminary data.</text>
</comment>
<dbReference type="PANTHER" id="PTHR24023">
    <property type="entry name" value="COLLAGEN ALPHA"/>
    <property type="match status" value="1"/>
</dbReference>
<gene>
    <name evidence="3" type="ORF">PLOB_00001040</name>
</gene>
<dbReference type="Pfam" id="PF25815">
    <property type="entry name" value="CTHRC1_C"/>
    <property type="match status" value="1"/>
</dbReference>
<evidence type="ECO:0000313" key="4">
    <source>
        <dbReference type="Proteomes" id="UP001159405"/>
    </source>
</evidence>
<evidence type="ECO:0000313" key="3">
    <source>
        <dbReference type="EMBL" id="CAH3042640.1"/>
    </source>
</evidence>
<dbReference type="PANTHER" id="PTHR24023:SF1082">
    <property type="entry name" value="COLLAGEN TRIPLE HELIX REPEAT"/>
    <property type="match status" value="1"/>
</dbReference>
<evidence type="ECO:0000256" key="1">
    <source>
        <dbReference type="SAM" id="MobiDB-lite"/>
    </source>
</evidence>
<protein>
    <recommendedName>
        <fullName evidence="2">CTHRC1 C-terminal domain-containing protein</fullName>
    </recommendedName>
</protein>
<feature type="domain" description="CTHRC1 C-terminal" evidence="2">
    <location>
        <begin position="71"/>
        <end position="199"/>
    </location>
</feature>
<dbReference type="EMBL" id="CALNXK010000010">
    <property type="protein sequence ID" value="CAH3042640.1"/>
    <property type="molecule type" value="Genomic_DNA"/>
</dbReference>
<dbReference type="InterPro" id="IPR008160">
    <property type="entry name" value="Collagen"/>
</dbReference>
<proteinExistence type="predicted"/>
<dbReference type="Pfam" id="PF01391">
    <property type="entry name" value="Collagen"/>
    <property type="match status" value="1"/>
</dbReference>
<name>A0ABN8N433_9CNID</name>
<reference evidence="3 4" key="1">
    <citation type="submission" date="2022-05" db="EMBL/GenBank/DDBJ databases">
        <authorList>
            <consortium name="Genoscope - CEA"/>
            <person name="William W."/>
        </authorList>
    </citation>
    <scope>NUCLEOTIDE SEQUENCE [LARGE SCALE GENOMIC DNA]</scope>
</reference>
<sequence length="206" mass="21755">MCSQGPPGIPGMNGLNGNNGSPGTMGEKGVAGPTGPRGFKGEAGVKGETGVAGPPGPRGAKGEAGPSAKASQQKNWKQCAWKTGDGRDTGVIKECQFTKIRDDTALRVVYQSNFRLHCNQCAKRWFITFNDNECSSPLPIEAVMWIRSSSQDNHLPGAIEGYCNNIGKGKIRVGINIGNLGKANSDGQTGWGTVSRLIIEEVPRSQ</sequence>